<proteinExistence type="predicted"/>
<evidence type="ECO:0008006" key="7">
    <source>
        <dbReference type="Google" id="ProtNLM"/>
    </source>
</evidence>
<dbReference type="EMBL" id="JBHSWE010000001">
    <property type="protein sequence ID" value="MFC6672992.1"/>
    <property type="molecule type" value="Genomic_DNA"/>
</dbReference>
<gene>
    <name evidence="5" type="ORF">ACFQDL_25050</name>
</gene>
<dbReference type="Gene3D" id="3.30.413.10">
    <property type="entry name" value="Sulfite Reductase Hemoprotein, domain 1"/>
    <property type="match status" value="1"/>
</dbReference>
<name>A0ABW2A6F0_9GAMM</name>
<organism evidence="5 6">
    <name type="scientific">Marinobacterium aestuariivivens</name>
    <dbReference type="NCBI Taxonomy" id="1698799"/>
    <lineage>
        <taxon>Bacteria</taxon>
        <taxon>Pseudomonadati</taxon>
        <taxon>Pseudomonadota</taxon>
        <taxon>Gammaproteobacteria</taxon>
        <taxon>Oceanospirillales</taxon>
        <taxon>Oceanospirillaceae</taxon>
        <taxon>Marinobacterium</taxon>
    </lineage>
</organism>
<evidence type="ECO:0000256" key="2">
    <source>
        <dbReference type="ARBA" id="ARBA00022723"/>
    </source>
</evidence>
<keyword evidence="1" id="KW-0004">4Fe-4S</keyword>
<keyword evidence="3" id="KW-0408">Iron</keyword>
<keyword evidence="2" id="KW-0479">Metal-binding</keyword>
<sequence length="78" mass="8350">MATRDLAERLSGRLAGSVHVSGCRKGCARREPATLCLVGRDGRYDLIVDGRADAAPAATGLNESDVFAYLEKFDAPRL</sequence>
<dbReference type="RefSeq" id="WP_379911395.1">
    <property type="nucleotide sequence ID" value="NZ_JBHSWE010000001.1"/>
</dbReference>
<evidence type="ECO:0000313" key="5">
    <source>
        <dbReference type="EMBL" id="MFC6672992.1"/>
    </source>
</evidence>
<reference evidence="6" key="1">
    <citation type="journal article" date="2019" name="Int. J. Syst. Evol. Microbiol.">
        <title>The Global Catalogue of Microorganisms (GCM) 10K type strain sequencing project: providing services to taxonomists for standard genome sequencing and annotation.</title>
        <authorList>
            <consortium name="The Broad Institute Genomics Platform"/>
            <consortium name="The Broad Institute Genome Sequencing Center for Infectious Disease"/>
            <person name="Wu L."/>
            <person name="Ma J."/>
        </authorList>
    </citation>
    <scope>NUCLEOTIDE SEQUENCE [LARGE SCALE GENOMIC DNA]</scope>
    <source>
        <strain evidence="6">NBRC 111756</strain>
    </source>
</reference>
<evidence type="ECO:0000256" key="1">
    <source>
        <dbReference type="ARBA" id="ARBA00022485"/>
    </source>
</evidence>
<keyword evidence="4" id="KW-0411">Iron-sulfur</keyword>
<evidence type="ECO:0000313" key="6">
    <source>
        <dbReference type="Proteomes" id="UP001596422"/>
    </source>
</evidence>
<comment type="caution">
    <text evidence="5">The sequence shown here is derived from an EMBL/GenBank/DDBJ whole genome shotgun (WGS) entry which is preliminary data.</text>
</comment>
<evidence type="ECO:0000256" key="3">
    <source>
        <dbReference type="ARBA" id="ARBA00023004"/>
    </source>
</evidence>
<dbReference type="SUPFAM" id="SSF56014">
    <property type="entry name" value="Nitrite and sulphite reductase 4Fe-4S domain-like"/>
    <property type="match status" value="1"/>
</dbReference>
<keyword evidence="6" id="KW-1185">Reference proteome</keyword>
<accession>A0ABW2A6F0</accession>
<protein>
    <recommendedName>
        <fullName evidence="7">Cobalamin biosynthesis protein CobG</fullName>
    </recommendedName>
</protein>
<evidence type="ECO:0000256" key="4">
    <source>
        <dbReference type="ARBA" id="ARBA00023014"/>
    </source>
</evidence>
<dbReference type="InterPro" id="IPR045854">
    <property type="entry name" value="NO2/SO3_Rdtase_4Fe4S_sf"/>
</dbReference>
<dbReference type="Proteomes" id="UP001596422">
    <property type="component" value="Unassembled WGS sequence"/>
</dbReference>